<reference evidence="2 3" key="1">
    <citation type="submission" date="2013-01" db="EMBL/GenBank/DDBJ databases">
        <title>Whole genome shotgun sequence of Gordonia soli NBRC 108243.</title>
        <authorList>
            <person name="Isaki-Nakamura S."/>
            <person name="Hosoyama A."/>
            <person name="Tsuchikane K."/>
            <person name="Ando Y."/>
            <person name="Baba S."/>
            <person name="Ohji S."/>
            <person name="Hamada M."/>
            <person name="Tamura T."/>
            <person name="Yamazoe A."/>
            <person name="Yamazaki S."/>
            <person name="Fujita N."/>
        </authorList>
    </citation>
    <scope>NUCLEOTIDE SEQUENCE [LARGE SCALE GENOMIC DNA]</scope>
    <source>
        <strain evidence="2 3">NBRC 108243</strain>
    </source>
</reference>
<evidence type="ECO:0000256" key="1">
    <source>
        <dbReference type="SAM" id="Phobius"/>
    </source>
</evidence>
<keyword evidence="3" id="KW-1185">Reference proteome</keyword>
<evidence type="ECO:0000313" key="2">
    <source>
        <dbReference type="EMBL" id="GAC68586.1"/>
    </source>
</evidence>
<organism evidence="2 3">
    <name type="scientific">Gordonia soli NBRC 108243</name>
    <dbReference type="NCBI Taxonomy" id="1223545"/>
    <lineage>
        <taxon>Bacteria</taxon>
        <taxon>Bacillati</taxon>
        <taxon>Actinomycetota</taxon>
        <taxon>Actinomycetes</taxon>
        <taxon>Mycobacteriales</taxon>
        <taxon>Gordoniaceae</taxon>
        <taxon>Gordonia</taxon>
    </lineage>
</organism>
<keyword evidence="1" id="KW-0472">Membrane</keyword>
<dbReference type="AlphaFoldDB" id="M0QJX1"/>
<keyword evidence="1" id="KW-0812">Transmembrane</keyword>
<feature type="transmembrane region" description="Helical" evidence="1">
    <location>
        <begin position="51"/>
        <end position="71"/>
    </location>
</feature>
<dbReference type="STRING" id="1223545.GS4_16_01170"/>
<comment type="caution">
    <text evidence="2">The sequence shown here is derived from an EMBL/GenBank/DDBJ whole genome shotgun (WGS) entry which is preliminary data.</text>
</comment>
<keyword evidence="1" id="KW-1133">Transmembrane helix</keyword>
<name>M0QJX1_9ACTN</name>
<dbReference type="eggNOG" id="ENOG5034AJR">
    <property type="taxonomic scope" value="Bacteria"/>
</dbReference>
<gene>
    <name evidence="2" type="ORF">GS4_16_01170</name>
</gene>
<sequence>MDYDEPIRIDDDRTVIPVSRATWRGRSVAVGIFTVTPTGTTWTPSPDSGRVAIIGVMTGLIAATLGSAAVYKQPPWPKLTLTEHR</sequence>
<dbReference type="EMBL" id="BANX01000016">
    <property type="protein sequence ID" value="GAC68586.1"/>
    <property type="molecule type" value="Genomic_DNA"/>
</dbReference>
<protein>
    <submittedName>
        <fullName evidence="2">Uncharacterized protein</fullName>
    </submittedName>
</protein>
<dbReference type="OrthoDB" id="3830295at2"/>
<evidence type="ECO:0000313" key="3">
    <source>
        <dbReference type="Proteomes" id="UP000011666"/>
    </source>
</evidence>
<accession>M0QJX1</accession>
<dbReference type="RefSeq" id="WP_007620855.1">
    <property type="nucleotide sequence ID" value="NZ_BANX01000016.1"/>
</dbReference>
<proteinExistence type="predicted"/>
<dbReference type="Proteomes" id="UP000011666">
    <property type="component" value="Unassembled WGS sequence"/>
</dbReference>